<dbReference type="AlphaFoldDB" id="A0AAV9PA32"/>
<dbReference type="InterPro" id="IPR036291">
    <property type="entry name" value="NAD(P)-bd_dom_sf"/>
</dbReference>
<gene>
    <name evidence="4" type="ORF">LTR77_006865</name>
</gene>
<sequence>MALPNGPPIYPDLKGKIVLITGIGQQGDPEMWGNGAATARVFGQNGCKIFGCDLSIKSAQHTQQKLQSEGTEMEVMTADVTKTDQCKQLVDACMKRYGRIDILVNNVGMSQAGGPADMPEEVWDAQMDVNLKSVSGSAKRTSQRPLLGDRKQLETYAKVR</sequence>
<dbReference type="GeneID" id="89928204"/>
<accession>A0AAV9PA32</accession>
<evidence type="ECO:0000256" key="1">
    <source>
        <dbReference type="ARBA" id="ARBA00006484"/>
    </source>
</evidence>
<dbReference type="PANTHER" id="PTHR43669">
    <property type="entry name" value="5-KETO-D-GLUCONATE 5-REDUCTASE"/>
    <property type="match status" value="1"/>
</dbReference>
<keyword evidence="2" id="KW-0560">Oxidoreductase</keyword>
<organism evidence="4 5">
    <name type="scientific">Saxophila tyrrhenica</name>
    <dbReference type="NCBI Taxonomy" id="1690608"/>
    <lineage>
        <taxon>Eukaryota</taxon>
        <taxon>Fungi</taxon>
        <taxon>Dikarya</taxon>
        <taxon>Ascomycota</taxon>
        <taxon>Pezizomycotina</taxon>
        <taxon>Dothideomycetes</taxon>
        <taxon>Dothideomycetidae</taxon>
        <taxon>Mycosphaerellales</taxon>
        <taxon>Extremaceae</taxon>
        <taxon>Saxophila</taxon>
    </lineage>
</organism>
<dbReference type="CDD" id="cd05233">
    <property type="entry name" value="SDR_c"/>
    <property type="match status" value="1"/>
</dbReference>
<name>A0AAV9PA32_9PEZI</name>
<reference evidence="4 5" key="1">
    <citation type="submission" date="2023-08" db="EMBL/GenBank/DDBJ databases">
        <title>Black Yeasts Isolated from many extreme environments.</title>
        <authorList>
            <person name="Coleine C."/>
            <person name="Stajich J.E."/>
            <person name="Selbmann L."/>
        </authorList>
    </citation>
    <scope>NUCLEOTIDE SEQUENCE [LARGE SCALE GENOMIC DNA]</scope>
    <source>
        <strain evidence="4 5">CCFEE 5935</strain>
    </source>
</reference>
<dbReference type="RefSeq" id="XP_064657906.1">
    <property type="nucleotide sequence ID" value="XM_064804105.1"/>
</dbReference>
<comment type="similarity">
    <text evidence="1">Belongs to the short-chain dehydrogenases/reductases (SDR) family.</text>
</comment>
<feature type="compositionally biased region" description="Polar residues" evidence="3">
    <location>
        <begin position="134"/>
        <end position="144"/>
    </location>
</feature>
<comment type="caution">
    <text evidence="4">The sequence shown here is derived from an EMBL/GenBank/DDBJ whole genome shotgun (WGS) entry which is preliminary data.</text>
</comment>
<keyword evidence="5" id="KW-1185">Reference proteome</keyword>
<dbReference type="Gene3D" id="3.40.50.720">
    <property type="entry name" value="NAD(P)-binding Rossmann-like Domain"/>
    <property type="match status" value="1"/>
</dbReference>
<protein>
    <submittedName>
        <fullName evidence="4">Uncharacterized protein</fullName>
    </submittedName>
</protein>
<dbReference type="InterPro" id="IPR002347">
    <property type="entry name" value="SDR_fam"/>
</dbReference>
<dbReference type="EMBL" id="JAVRRT010000010">
    <property type="protein sequence ID" value="KAK5168296.1"/>
    <property type="molecule type" value="Genomic_DNA"/>
</dbReference>
<feature type="region of interest" description="Disordered" evidence="3">
    <location>
        <begin position="134"/>
        <end position="160"/>
    </location>
</feature>
<evidence type="ECO:0000313" key="5">
    <source>
        <dbReference type="Proteomes" id="UP001337655"/>
    </source>
</evidence>
<dbReference type="PANTHER" id="PTHR43669:SF14">
    <property type="entry name" value="OXIDOREDUCTASE"/>
    <property type="match status" value="1"/>
</dbReference>
<dbReference type="SUPFAM" id="SSF51735">
    <property type="entry name" value="NAD(P)-binding Rossmann-fold domains"/>
    <property type="match status" value="1"/>
</dbReference>
<proteinExistence type="inferred from homology"/>
<dbReference type="Proteomes" id="UP001337655">
    <property type="component" value="Unassembled WGS sequence"/>
</dbReference>
<dbReference type="Pfam" id="PF00106">
    <property type="entry name" value="adh_short"/>
    <property type="match status" value="1"/>
</dbReference>
<evidence type="ECO:0000256" key="3">
    <source>
        <dbReference type="SAM" id="MobiDB-lite"/>
    </source>
</evidence>
<dbReference type="GO" id="GO:0016491">
    <property type="term" value="F:oxidoreductase activity"/>
    <property type="evidence" value="ECO:0007669"/>
    <property type="project" value="UniProtKB-KW"/>
</dbReference>
<evidence type="ECO:0000256" key="2">
    <source>
        <dbReference type="ARBA" id="ARBA00023002"/>
    </source>
</evidence>
<evidence type="ECO:0000313" key="4">
    <source>
        <dbReference type="EMBL" id="KAK5168296.1"/>
    </source>
</evidence>